<feature type="region of interest" description="Disordered" evidence="1">
    <location>
        <begin position="81"/>
        <end position="116"/>
    </location>
</feature>
<keyword evidence="2" id="KW-1133">Transmembrane helix</keyword>
<feature type="transmembrane region" description="Helical" evidence="2">
    <location>
        <begin position="16"/>
        <end position="38"/>
    </location>
</feature>
<gene>
    <name evidence="3" type="ORF">NPRO_02730</name>
</gene>
<reference evidence="3" key="1">
    <citation type="journal article" name="DNA Res.">
        <title>The physiological potential of anammox bacteria as revealed by their core genome structure.</title>
        <authorList>
            <person name="Okubo T."/>
            <person name="Toyoda A."/>
            <person name="Fukuhara K."/>
            <person name="Uchiyama I."/>
            <person name="Harigaya Y."/>
            <person name="Kuroiwa M."/>
            <person name="Suzuki T."/>
            <person name="Murakami Y."/>
            <person name="Suwa Y."/>
            <person name="Takami H."/>
        </authorList>
    </citation>
    <scope>NUCLEOTIDE SEQUENCE</scope>
    <source>
        <strain evidence="3">317325-2</strain>
    </source>
</reference>
<keyword evidence="2" id="KW-0812">Transmembrane</keyword>
<evidence type="ECO:0000313" key="3">
    <source>
        <dbReference type="EMBL" id="BBO22678.1"/>
    </source>
</evidence>
<accession>A0A809R7L9</accession>
<organism evidence="3 4">
    <name type="scientific">Candidatus Nitrosymbiomonas proteolyticus</name>
    <dbReference type="NCBI Taxonomy" id="2608984"/>
    <lineage>
        <taxon>Bacteria</taxon>
        <taxon>Bacillati</taxon>
        <taxon>Armatimonadota</taxon>
        <taxon>Armatimonadota incertae sedis</taxon>
        <taxon>Candidatus Nitrosymbiomonas</taxon>
    </lineage>
</organism>
<proteinExistence type="predicted"/>
<evidence type="ECO:0000313" key="4">
    <source>
        <dbReference type="Proteomes" id="UP000662873"/>
    </source>
</evidence>
<evidence type="ECO:0000256" key="2">
    <source>
        <dbReference type="SAM" id="Phobius"/>
    </source>
</evidence>
<dbReference type="EMBL" id="AP021858">
    <property type="protein sequence ID" value="BBO22678.1"/>
    <property type="molecule type" value="Genomic_DNA"/>
</dbReference>
<protein>
    <submittedName>
        <fullName evidence="3">Uncharacterized protein</fullName>
    </submittedName>
</protein>
<evidence type="ECO:0000256" key="1">
    <source>
        <dbReference type="SAM" id="MobiDB-lite"/>
    </source>
</evidence>
<dbReference type="Proteomes" id="UP000662873">
    <property type="component" value="Chromosome"/>
</dbReference>
<sequence>MRETNPIRRRRTHGQTLVAALFVLGVLLILGLVFVGIISQNVRQSATARQRSAASDLAEAGVRYAHSQLVYSVQGADWRPTPTLPLSARDPDYDYLRPDPDGNPANGDQGGPDQLGAYSRINQGNGRFLVRVRFAPSDAVLFSTAQQGPLRQPGKARNYLILESVGRIGRVVANDPTTLLGSERQETRKLIAFASIGIIESAVFITNKDRVSRPAELGVPEPLGVRYEGADVEVPLQLGSSTPMFNFGNPPTPTAGSVLFGGSLYSNTGIVLHGSVNVNLNVPLGDAWHVNGSLRGAAASSRLNVNRTDWNPTLGLWQVSPYSVGNATTPSLNSLNPSFSTLGGVLRDEVQAIDVDGYWRSVGYKAPPSLEIADPETGLNRFESLTRNSGVVGPGGNAGRFGHGRGVYVDNTQDRQMREDEEGRERVGSSESLVYDWFNPNNGQAGTGWIGPYYVPRGATLILNSDGFSIIRDPRATGRERTWRAPDGSDTGIGFIRYRLGLVNGQVFVINTFTPGVNINSANPNFSFGMPFNGVLLFEGNVRVRGTIPTDAQLTVVSNATIYVEGSVTKGVLRNHITDATGLPPAPTRINRPSRSMLMLAARDYVAVNTTMFSGPSPLQALDEVDESGNPIAWNPLRIQSGGGTFTFRNDLVWDPDSGLGPALPDSWETFAQGYAEFNAPGSPLNSRLLLTHATDDGPAPYTFLSLDVNYGLPSFNYLFEMVPPNSAAPFFAPQPYGPIYGLGAELWQRYPKFESNAFPLLDPTALVPESNGLLLRANAAGTYGDYRVIAGGLSDYTIRMNQVGFGATNDYLLARTAVLPGDVRIEASLFAENGSVVVIPGNWVNPNPNDSRETFEARVTVLQGAPYNLPLDQAILTAQAERRDSNGSGPDMPFYGEPLDIRIVIHGAVSQNMPLPISYQAEWLRKWGWIPRNFSANYHVPGSGTQVLIPERHVPAGYDITGADRYVPNLIVTYDATLATASLAGFGSDYLRRDRFGRSLPPMPALPVGPKLAYFGEVLR</sequence>
<keyword evidence="2" id="KW-0472">Membrane</keyword>
<dbReference type="AlphaFoldDB" id="A0A809R7L9"/>
<feature type="compositionally biased region" description="Basic and acidic residues" evidence="1">
    <location>
        <begin position="89"/>
        <end position="100"/>
    </location>
</feature>
<name>A0A809R7L9_9BACT</name>
<dbReference type="KEGG" id="npy:NPRO_02730"/>